<name>A0A177MGE1_METMH</name>
<accession>A0A177MGE1</accession>
<reference evidence="1 2" key="1">
    <citation type="submission" date="2016-03" db="EMBL/GenBank/DDBJ databases">
        <authorList>
            <person name="Ploux O."/>
        </authorList>
    </citation>
    <scope>NUCLEOTIDE SEQUENCE [LARGE SCALE GENOMIC DNA]</scope>
    <source>
        <strain evidence="1 2">R-45371</strain>
    </source>
</reference>
<sequence length="81" mass="9239">MVLDMLMVVCDTYNDVVNELIVVIRFTLTLHKKQMVNNQNQALDRHTPIDSCIGGYHHAVSFSGRNFVNFSKLSKKKTKNA</sequence>
<gene>
    <name evidence="1" type="ORF">A1353_13465</name>
</gene>
<dbReference type="Proteomes" id="UP000077763">
    <property type="component" value="Unassembled WGS sequence"/>
</dbReference>
<protein>
    <submittedName>
        <fullName evidence="1">Uncharacterized protein</fullName>
    </submittedName>
</protein>
<comment type="caution">
    <text evidence="1">The sequence shown here is derived from an EMBL/GenBank/DDBJ whole genome shotgun (WGS) entry which is preliminary data.</text>
</comment>
<dbReference type="AlphaFoldDB" id="A0A177MGE1"/>
<organism evidence="1 2">
    <name type="scientific">Methylomonas methanica</name>
    <dbReference type="NCBI Taxonomy" id="421"/>
    <lineage>
        <taxon>Bacteria</taxon>
        <taxon>Pseudomonadati</taxon>
        <taxon>Pseudomonadota</taxon>
        <taxon>Gammaproteobacteria</taxon>
        <taxon>Methylococcales</taxon>
        <taxon>Methylococcaceae</taxon>
        <taxon>Methylomonas</taxon>
    </lineage>
</organism>
<dbReference type="EMBL" id="LUUH01000050">
    <property type="protein sequence ID" value="OAI04405.1"/>
    <property type="molecule type" value="Genomic_DNA"/>
</dbReference>
<evidence type="ECO:0000313" key="1">
    <source>
        <dbReference type="EMBL" id="OAI04405.1"/>
    </source>
</evidence>
<proteinExistence type="predicted"/>
<evidence type="ECO:0000313" key="2">
    <source>
        <dbReference type="Proteomes" id="UP000077763"/>
    </source>
</evidence>